<accession>A0A7H8QN84</accession>
<dbReference type="PANTHER" id="PTHR10890">
    <property type="entry name" value="CYSTEINYL-TRNA SYNTHETASE"/>
    <property type="match status" value="1"/>
</dbReference>
<dbReference type="KEGG" id="trg:TRUGW13939_02440"/>
<evidence type="ECO:0000256" key="4">
    <source>
        <dbReference type="ARBA" id="ARBA00022723"/>
    </source>
</evidence>
<dbReference type="InterPro" id="IPR032678">
    <property type="entry name" value="tRNA-synt_1_cat_dom"/>
</dbReference>
<dbReference type="RefSeq" id="XP_035341527.1">
    <property type="nucleotide sequence ID" value="XM_035485634.1"/>
</dbReference>
<evidence type="ECO:0000313" key="12">
    <source>
        <dbReference type="EMBL" id="QKX55348.1"/>
    </source>
</evidence>
<evidence type="ECO:0000256" key="9">
    <source>
        <dbReference type="ARBA" id="ARBA00023146"/>
    </source>
</evidence>
<dbReference type="GO" id="GO:0005737">
    <property type="term" value="C:cytoplasm"/>
    <property type="evidence" value="ECO:0007669"/>
    <property type="project" value="TreeGrafter"/>
</dbReference>
<dbReference type="AlphaFoldDB" id="A0A7H8QN84"/>
<evidence type="ECO:0000256" key="1">
    <source>
        <dbReference type="ARBA" id="ARBA00001947"/>
    </source>
</evidence>
<dbReference type="GeneID" id="55989949"/>
<keyword evidence="13" id="KW-1185">Reference proteome</keyword>
<dbReference type="GO" id="GO:0005524">
    <property type="term" value="F:ATP binding"/>
    <property type="evidence" value="ECO:0007669"/>
    <property type="project" value="UniProtKB-KW"/>
</dbReference>
<dbReference type="PANTHER" id="PTHR10890:SF3">
    <property type="entry name" value="CYSTEINE--TRNA LIGASE, CYTOPLASMIC"/>
    <property type="match status" value="1"/>
</dbReference>
<dbReference type="HAMAP" id="MF_00041">
    <property type="entry name" value="Cys_tRNA_synth"/>
    <property type="match status" value="1"/>
</dbReference>
<keyword evidence="3" id="KW-0436">Ligase</keyword>
<dbReference type="InterPro" id="IPR009080">
    <property type="entry name" value="tRNAsynth_Ia_anticodon-bd"/>
</dbReference>
<keyword evidence="7" id="KW-0067">ATP-binding</keyword>
<evidence type="ECO:0000256" key="8">
    <source>
        <dbReference type="ARBA" id="ARBA00022917"/>
    </source>
</evidence>
<keyword evidence="6" id="KW-0862">Zinc</keyword>
<keyword evidence="5" id="KW-0547">Nucleotide-binding</keyword>
<keyword evidence="8" id="KW-0648">Protein biosynthesis</keyword>
<evidence type="ECO:0000256" key="7">
    <source>
        <dbReference type="ARBA" id="ARBA00022840"/>
    </source>
</evidence>
<evidence type="ECO:0000256" key="10">
    <source>
        <dbReference type="ARBA" id="ARBA00031499"/>
    </source>
</evidence>
<name>A0A7H8QN84_TALRU</name>
<protein>
    <recommendedName>
        <fullName evidence="2">cysteine--tRNA ligase</fullName>
        <ecNumber evidence="2">6.1.1.16</ecNumber>
    </recommendedName>
    <alternativeName>
        <fullName evidence="10">Cysteinyl-tRNA synthetase</fullName>
    </alternativeName>
</protein>
<dbReference type="InterPro" id="IPR014729">
    <property type="entry name" value="Rossmann-like_a/b/a_fold"/>
</dbReference>
<dbReference type="Pfam" id="PF01406">
    <property type="entry name" value="tRNA-synt_1e"/>
    <property type="match status" value="1"/>
</dbReference>
<evidence type="ECO:0000256" key="3">
    <source>
        <dbReference type="ARBA" id="ARBA00022598"/>
    </source>
</evidence>
<dbReference type="SUPFAM" id="SSF52374">
    <property type="entry name" value="Nucleotidylyl transferase"/>
    <property type="match status" value="1"/>
</dbReference>
<keyword evidence="4" id="KW-0479">Metal-binding</keyword>
<evidence type="ECO:0000256" key="2">
    <source>
        <dbReference type="ARBA" id="ARBA00012832"/>
    </source>
</evidence>
<keyword evidence="9" id="KW-0030">Aminoacyl-tRNA synthetase</keyword>
<dbReference type="EMBL" id="CP055898">
    <property type="protein sequence ID" value="QKX55348.1"/>
    <property type="molecule type" value="Genomic_DNA"/>
</dbReference>
<dbReference type="NCBIfam" id="TIGR00435">
    <property type="entry name" value="cysS"/>
    <property type="match status" value="1"/>
</dbReference>
<gene>
    <name evidence="12" type="ORF">TRUGW13939_02440</name>
</gene>
<dbReference type="EC" id="6.1.1.16" evidence="2"/>
<evidence type="ECO:0000259" key="11">
    <source>
        <dbReference type="Pfam" id="PF01406"/>
    </source>
</evidence>
<evidence type="ECO:0000256" key="5">
    <source>
        <dbReference type="ARBA" id="ARBA00022741"/>
    </source>
</evidence>
<dbReference type="GO" id="GO:0006423">
    <property type="term" value="P:cysteinyl-tRNA aminoacylation"/>
    <property type="evidence" value="ECO:0007669"/>
    <property type="project" value="InterPro"/>
</dbReference>
<dbReference type="InterPro" id="IPR015803">
    <property type="entry name" value="Cys-tRNA-ligase"/>
</dbReference>
<dbReference type="PRINTS" id="PR00983">
    <property type="entry name" value="TRNASYNTHCYS"/>
</dbReference>
<dbReference type="InterPro" id="IPR024909">
    <property type="entry name" value="Cys-tRNA/MSH_ligase"/>
</dbReference>
<dbReference type="GO" id="GO:0046872">
    <property type="term" value="F:metal ion binding"/>
    <property type="evidence" value="ECO:0007669"/>
    <property type="project" value="UniProtKB-KW"/>
</dbReference>
<evidence type="ECO:0000256" key="6">
    <source>
        <dbReference type="ARBA" id="ARBA00022833"/>
    </source>
</evidence>
<dbReference type="GO" id="GO:0004817">
    <property type="term" value="F:cysteine-tRNA ligase activity"/>
    <property type="evidence" value="ECO:0007669"/>
    <property type="project" value="UniProtKB-EC"/>
</dbReference>
<dbReference type="Gene3D" id="3.40.50.620">
    <property type="entry name" value="HUPs"/>
    <property type="match status" value="2"/>
</dbReference>
<dbReference type="SUPFAM" id="SSF47323">
    <property type="entry name" value="Anticodon-binding domain of a subclass of class I aminoacyl-tRNA synthetases"/>
    <property type="match status" value="1"/>
</dbReference>
<dbReference type="OrthoDB" id="438179at2759"/>
<organism evidence="12 13">
    <name type="scientific">Talaromyces rugulosus</name>
    <name type="common">Penicillium rugulosum</name>
    <dbReference type="NCBI Taxonomy" id="121627"/>
    <lineage>
        <taxon>Eukaryota</taxon>
        <taxon>Fungi</taxon>
        <taxon>Dikarya</taxon>
        <taxon>Ascomycota</taxon>
        <taxon>Pezizomycotina</taxon>
        <taxon>Eurotiomycetes</taxon>
        <taxon>Eurotiomycetidae</taxon>
        <taxon>Eurotiales</taxon>
        <taxon>Trichocomaceae</taxon>
        <taxon>Talaromyces</taxon>
        <taxon>Talaromyces sect. Islandici</taxon>
    </lineage>
</organism>
<proteinExistence type="inferred from homology"/>
<feature type="domain" description="tRNA synthetases class I catalytic" evidence="11">
    <location>
        <begin position="46"/>
        <end position="481"/>
    </location>
</feature>
<reference evidence="13" key="1">
    <citation type="submission" date="2020-06" db="EMBL/GenBank/DDBJ databases">
        <title>A chromosome-scale genome assembly of Talaromyces rugulosus W13939.</title>
        <authorList>
            <person name="Wang B."/>
            <person name="Guo L."/>
            <person name="Ye K."/>
            <person name="Wang L."/>
        </authorList>
    </citation>
    <scope>NUCLEOTIDE SEQUENCE [LARGE SCALE GENOMIC DNA]</scope>
    <source>
        <strain evidence="13">W13939</strain>
    </source>
</reference>
<evidence type="ECO:0000313" key="13">
    <source>
        <dbReference type="Proteomes" id="UP000509510"/>
    </source>
</evidence>
<dbReference type="Proteomes" id="UP000509510">
    <property type="component" value="Chromosome I"/>
</dbReference>
<sequence>MASDSRTQPPWIAPQSRPDVQLPRLKIYNSLTRSKDDFVPLDPIGKTVTWYGCGPTVYEDAHLGHAKNYVSTDIIRRIMKDYFGFRVKFVMNTTDIDDKVILHGRQQYLLARFKQEHAAEDESVSNSVLAVAKAAFQHYISKNLPSLPSDTNPENFSEVADKIEAPPLADAAIVKEDQAVTVADLLLRAHIGTARSAAEALQTPGQLPGFFAKTGDILLPYLDALHGAEMDSNNHKVYLALGQKFEHRFFEDMNSLNVLAPDQLTRVTDYVPQIVRFVEKIVANGFGYATTDGSVYFDIDSFEKAGHNYSRLEPWNKNDRALQADGEGSLSKGRSMKRGDNHFALWKASKPGEPAWPSPWGYGRPGWHIECSAMASEVIGKTIDIHSGGVDLRFPHHDNELAQSEAYWSTPGHQVQWTNYFIHMGQLRIRGLKMSKSLKNYTTIRTVLSEKEWTARSLRICFLLMPWQDGIEVTDELMKAVVSWEGKFNDFFLKSLNLWEHPSPKTTAMQQLNVADQQLLTALDKAKADVDTALCDSFNTSAVMGILSDLVTQSNSAEALSDQTVILLARWVTRIITIFGLDSEGDLNDLDRIGWSGLNIPMPAKPYIYPTSQLRDKVRTMACSGSVDHTAIAKLADGITIAAPIPVAEASRPYDQVLQQFRTNVMVLATQQAPAKDLLALTDQLRDVHLWNLGIYLEDRNSPKPALVRPVDKLLVEARAEQESAGTAKAKAKVEQEARKAGMDKELRERSTVDPLLMFRTSDEYVEWDDSGIPTMDATGNLVSKNRRKKLVKEWERQKVRYEEWLATQQAA</sequence>
<comment type="cofactor">
    <cofactor evidence="1">
        <name>Zn(2+)</name>
        <dbReference type="ChEBI" id="CHEBI:29105"/>
    </cofactor>
</comment>